<keyword evidence="7" id="KW-1133">Transmembrane helix</keyword>
<dbReference type="GO" id="GO:0004252">
    <property type="term" value="F:serine-type endopeptidase activity"/>
    <property type="evidence" value="ECO:0007669"/>
    <property type="project" value="UniProtKB-UniRule"/>
</dbReference>
<dbReference type="EMBL" id="SISG01000001">
    <property type="protein sequence ID" value="TBN56441.1"/>
    <property type="molecule type" value="Genomic_DNA"/>
</dbReference>
<dbReference type="InterPro" id="IPR023828">
    <property type="entry name" value="Peptidase_S8_Ser-AS"/>
</dbReference>
<feature type="active site" description="Charge relay system" evidence="5">
    <location>
        <position position="284"/>
    </location>
</feature>
<keyword evidence="7" id="KW-0812">Transmembrane</keyword>
<comment type="caution">
    <text evidence="10">The sequence shown here is derived from an EMBL/GenBank/DDBJ whole genome shotgun (WGS) entry which is preliminary data.</text>
</comment>
<dbReference type="Pfam" id="PF00082">
    <property type="entry name" value="Peptidase_S8"/>
    <property type="match status" value="1"/>
</dbReference>
<evidence type="ECO:0000256" key="5">
    <source>
        <dbReference type="PROSITE-ProRule" id="PRU01240"/>
    </source>
</evidence>
<name>A0A4Q9GNY1_9MICO</name>
<dbReference type="InterPro" id="IPR036852">
    <property type="entry name" value="Peptidase_S8/S53_dom_sf"/>
</dbReference>
<keyword evidence="7" id="KW-0472">Membrane</keyword>
<evidence type="ECO:0000256" key="7">
    <source>
        <dbReference type="SAM" id="Phobius"/>
    </source>
</evidence>
<comment type="similarity">
    <text evidence="1 5">Belongs to the peptidase S8 family.</text>
</comment>
<feature type="chain" id="PRO_5020795340" evidence="8">
    <location>
        <begin position="35"/>
        <end position="428"/>
    </location>
</feature>
<evidence type="ECO:0000313" key="10">
    <source>
        <dbReference type="EMBL" id="TBN56441.1"/>
    </source>
</evidence>
<keyword evidence="8" id="KW-0732">Signal</keyword>
<gene>
    <name evidence="10" type="ORF">EYE40_02955</name>
</gene>
<dbReference type="PROSITE" id="PS51892">
    <property type="entry name" value="SUBTILASE"/>
    <property type="match status" value="1"/>
</dbReference>
<protein>
    <submittedName>
        <fullName evidence="10">Peptidase S8</fullName>
    </submittedName>
</protein>
<dbReference type="InterPro" id="IPR015500">
    <property type="entry name" value="Peptidase_S8_subtilisin-rel"/>
</dbReference>
<dbReference type="InterPro" id="IPR000209">
    <property type="entry name" value="Peptidase_S8/S53_dom"/>
</dbReference>
<evidence type="ECO:0000256" key="6">
    <source>
        <dbReference type="SAM" id="MobiDB-lite"/>
    </source>
</evidence>
<dbReference type="SUPFAM" id="SSF52743">
    <property type="entry name" value="Subtilisin-like"/>
    <property type="match status" value="1"/>
</dbReference>
<feature type="active site" description="Charge relay system" evidence="5">
    <location>
        <position position="109"/>
    </location>
</feature>
<dbReference type="Gene3D" id="3.40.50.200">
    <property type="entry name" value="Peptidase S8/S53 domain"/>
    <property type="match status" value="1"/>
</dbReference>
<sequence length="428" mass="44018">MGSSMGKAISRTATAISGLVAVSLAFGSVAPASADPATDGSWYFDAFHIQEAHDADLTGEGVTIAVFDTQINLDVPTLNEADIEVRPSGCYNDAGNLIAPESSDTPAEHATNVLSYLVGSGQGYGDQAGVKGIVPDARILFTLLGEAGEAGSASISVTCNPKDPKDTNTTFADGVYAAIDAGADIISMSASINASVESDLALATALHEGIVVIASVSNDILADQDLGGFPSYSNGVVGVQSLDSAGRIQGDHVDSSVDVAGPGVNILWQGDGSWETQKLATGTSIATPMVAGFVALAAQKYPDATGNQLLQSLIRNTGVEDHPLNYDPEFAYGYGVASATHIFSVDPTVYDDVNPLVTVGEGDSPTAEEIADPPEPQTDPWDDQQPVEVPNLLVTLVLPLLLGLGGLVVGAGVIALIVVLVVRRRKKS</sequence>
<evidence type="ECO:0000256" key="3">
    <source>
        <dbReference type="ARBA" id="ARBA00022801"/>
    </source>
</evidence>
<feature type="active site" description="Charge relay system" evidence="5">
    <location>
        <position position="68"/>
    </location>
</feature>
<dbReference type="PROSITE" id="PS00138">
    <property type="entry name" value="SUBTILASE_SER"/>
    <property type="match status" value="1"/>
</dbReference>
<keyword evidence="4 5" id="KW-0720">Serine protease</keyword>
<dbReference type="PANTHER" id="PTHR43806:SF11">
    <property type="entry name" value="CEREVISIN-RELATED"/>
    <property type="match status" value="1"/>
</dbReference>
<evidence type="ECO:0000256" key="1">
    <source>
        <dbReference type="ARBA" id="ARBA00011073"/>
    </source>
</evidence>
<feature type="domain" description="Peptidase S8/S53" evidence="9">
    <location>
        <begin position="59"/>
        <end position="335"/>
    </location>
</feature>
<evidence type="ECO:0000256" key="8">
    <source>
        <dbReference type="SAM" id="SignalP"/>
    </source>
</evidence>
<feature type="signal peptide" evidence="8">
    <location>
        <begin position="1"/>
        <end position="34"/>
    </location>
</feature>
<feature type="region of interest" description="Disordered" evidence="6">
    <location>
        <begin position="362"/>
        <end position="384"/>
    </location>
</feature>
<keyword evidence="3 5" id="KW-0378">Hydrolase</keyword>
<evidence type="ECO:0000256" key="4">
    <source>
        <dbReference type="ARBA" id="ARBA00022825"/>
    </source>
</evidence>
<keyword evidence="2 5" id="KW-0645">Protease</keyword>
<evidence type="ECO:0000313" key="11">
    <source>
        <dbReference type="Proteomes" id="UP000294194"/>
    </source>
</evidence>
<reference evidence="11" key="1">
    <citation type="submission" date="2019-02" db="EMBL/GenBank/DDBJ databases">
        <title>Glaciihabitans arcticus sp. nov., a psychrotolerant bacterium isolated from polar soil.</title>
        <authorList>
            <person name="Dahal R.H."/>
        </authorList>
    </citation>
    <scope>NUCLEOTIDE SEQUENCE [LARGE SCALE GENOMIC DNA]</scope>
    <source>
        <strain evidence="11">RP-3-7</strain>
    </source>
</reference>
<proteinExistence type="inferred from homology"/>
<dbReference type="InterPro" id="IPR050131">
    <property type="entry name" value="Peptidase_S8_subtilisin-like"/>
</dbReference>
<dbReference type="CDD" id="cd00306">
    <property type="entry name" value="Peptidases_S8_S53"/>
    <property type="match status" value="1"/>
</dbReference>
<organism evidence="10 11">
    <name type="scientific">Glaciihabitans arcticus</name>
    <dbReference type="NCBI Taxonomy" id="2668039"/>
    <lineage>
        <taxon>Bacteria</taxon>
        <taxon>Bacillati</taxon>
        <taxon>Actinomycetota</taxon>
        <taxon>Actinomycetes</taxon>
        <taxon>Micrococcales</taxon>
        <taxon>Microbacteriaceae</taxon>
        <taxon>Glaciihabitans</taxon>
    </lineage>
</organism>
<dbReference type="Proteomes" id="UP000294194">
    <property type="component" value="Unassembled WGS sequence"/>
</dbReference>
<dbReference type="PRINTS" id="PR00723">
    <property type="entry name" value="SUBTILISIN"/>
</dbReference>
<evidence type="ECO:0000256" key="2">
    <source>
        <dbReference type="ARBA" id="ARBA00022670"/>
    </source>
</evidence>
<dbReference type="GO" id="GO:0006508">
    <property type="term" value="P:proteolysis"/>
    <property type="evidence" value="ECO:0007669"/>
    <property type="project" value="UniProtKB-KW"/>
</dbReference>
<keyword evidence="11" id="KW-1185">Reference proteome</keyword>
<dbReference type="PANTHER" id="PTHR43806">
    <property type="entry name" value="PEPTIDASE S8"/>
    <property type="match status" value="1"/>
</dbReference>
<evidence type="ECO:0000259" key="9">
    <source>
        <dbReference type="Pfam" id="PF00082"/>
    </source>
</evidence>
<accession>A0A4Q9GNY1</accession>
<feature type="transmembrane region" description="Helical" evidence="7">
    <location>
        <begin position="392"/>
        <end position="422"/>
    </location>
</feature>
<dbReference type="AlphaFoldDB" id="A0A4Q9GNY1"/>